<protein>
    <submittedName>
        <fullName evidence="6">Efflux RND transporter periplasmic adaptor subunit</fullName>
    </submittedName>
</protein>
<feature type="domain" description="CzcB-like alpha-helical hairpin" evidence="3">
    <location>
        <begin position="137"/>
        <end position="192"/>
    </location>
</feature>
<dbReference type="SUPFAM" id="SSF111369">
    <property type="entry name" value="HlyD-like secretion proteins"/>
    <property type="match status" value="1"/>
</dbReference>
<dbReference type="Gene3D" id="2.40.420.20">
    <property type="match status" value="1"/>
</dbReference>
<evidence type="ECO:0000313" key="6">
    <source>
        <dbReference type="EMBL" id="MDI3318797.1"/>
    </source>
</evidence>
<dbReference type="PANTHER" id="PTHR30469">
    <property type="entry name" value="MULTIDRUG RESISTANCE PROTEIN MDTA"/>
    <property type="match status" value="1"/>
</dbReference>
<dbReference type="InterPro" id="IPR058792">
    <property type="entry name" value="Beta-barrel_RND_2"/>
</dbReference>
<dbReference type="Gene3D" id="2.40.50.100">
    <property type="match status" value="1"/>
</dbReference>
<dbReference type="Gene3D" id="1.10.287.470">
    <property type="entry name" value="Helix hairpin bin"/>
    <property type="match status" value="1"/>
</dbReference>
<comment type="caution">
    <text evidence="6">The sequence shown here is derived from an EMBL/GenBank/DDBJ whole genome shotgun (WGS) entry which is preliminary data.</text>
</comment>
<keyword evidence="7" id="KW-1185">Reference proteome</keyword>
<dbReference type="InterPro" id="IPR006143">
    <property type="entry name" value="RND_pump_MFP"/>
</dbReference>
<reference evidence="6 7" key="1">
    <citation type="submission" date="2023-05" db="EMBL/GenBank/DDBJ databases">
        <title>Genome sequence of Pinibacter sp. MAH-24.</title>
        <authorList>
            <person name="Huq M.A."/>
        </authorList>
    </citation>
    <scope>NUCLEOTIDE SEQUENCE [LARGE SCALE GENOMIC DNA]</scope>
    <source>
        <strain evidence="6 7">MAH-24</strain>
    </source>
</reference>
<feature type="domain" description="CusB-like beta-barrel" evidence="4">
    <location>
        <begin position="237"/>
        <end position="307"/>
    </location>
</feature>
<evidence type="ECO:0000259" key="5">
    <source>
        <dbReference type="Pfam" id="PF25967"/>
    </source>
</evidence>
<dbReference type="InterPro" id="IPR058627">
    <property type="entry name" value="MdtA-like_C"/>
</dbReference>
<evidence type="ECO:0000259" key="4">
    <source>
        <dbReference type="Pfam" id="PF25954"/>
    </source>
</evidence>
<dbReference type="InterPro" id="IPR058648">
    <property type="entry name" value="HH_CzcB-like"/>
</dbReference>
<evidence type="ECO:0000256" key="2">
    <source>
        <dbReference type="SAM" id="Coils"/>
    </source>
</evidence>
<comment type="similarity">
    <text evidence="1">Belongs to the membrane fusion protein (MFP) (TC 8.A.1) family.</text>
</comment>
<dbReference type="RefSeq" id="WP_282332920.1">
    <property type="nucleotide sequence ID" value="NZ_JASBRG010000001.1"/>
</dbReference>
<evidence type="ECO:0000313" key="7">
    <source>
        <dbReference type="Proteomes" id="UP001226434"/>
    </source>
</evidence>
<dbReference type="Gene3D" id="2.40.30.170">
    <property type="match status" value="1"/>
</dbReference>
<dbReference type="Pfam" id="PF25967">
    <property type="entry name" value="RND-MFP_C"/>
    <property type="match status" value="1"/>
</dbReference>
<feature type="domain" description="Multidrug resistance protein MdtA-like C-terminal permuted SH3" evidence="5">
    <location>
        <begin position="313"/>
        <end position="376"/>
    </location>
</feature>
<accession>A0ABT6RA61</accession>
<dbReference type="PROSITE" id="PS51257">
    <property type="entry name" value="PROKAR_LIPOPROTEIN"/>
    <property type="match status" value="1"/>
</dbReference>
<organism evidence="6 7">
    <name type="scientific">Pinibacter soli</name>
    <dbReference type="NCBI Taxonomy" id="3044211"/>
    <lineage>
        <taxon>Bacteria</taxon>
        <taxon>Pseudomonadati</taxon>
        <taxon>Bacteroidota</taxon>
        <taxon>Chitinophagia</taxon>
        <taxon>Chitinophagales</taxon>
        <taxon>Chitinophagaceae</taxon>
        <taxon>Pinibacter</taxon>
    </lineage>
</organism>
<feature type="coiled-coil region" evidence="2">
    <location>
        <begin position="30"/>
        <end position="57"/>
    </location>
</feature>
<keyword evidence="2" id="KW-0175">Coiled coil</keyword>
<feature type="coiled-coil region" evidence="2">
    <location>
        <begin position="164"/>
        <end position="191"/>
    </location>
</feature>
<dbReference type="EMBL" id="JASBRG010000001">
    <property type="protein sequence ID" value="MDI3318797.1"/>
    <property type="molecule type" value="Genomic_DNA"/>
</dbReference>
<evidence type="ECO:0000259" key="3">
    <source>
        <dbReference type="Pfam" id="PF25893"/>
    </source>
</evidence>
<dbReference type="NCBIfam" id="TIGR01730">
    <property type="entry name" value="RND_mfp"/>
    <property type="match status" value="1"/>
</dbReference>
<gene>
    <name evidence="6" type="ORF">QJ048_03385</name>
</gene>
<evidence type="ECO:0000256" key="1">
    <source>
        <dbReference type="ARBA" id="ARBA00009477"/>
    </source>
</evidence>
<dbReference type="Proteomes" id="UP001226434">
    <property type="component" value="Unassembled WGS sequence"/>
</dbReference>
<dbReference type="PANTHER" id="PTHR30469:SF15">
    <property type="entry name" value="HLYD FAMILY OF SECRETION PROTEINS"/>
    <property type="match status" value="1"/>
</dbReference>
<proteinExistence type="inferred from homology"/>
<dbReference type="Pfam" id="PF25954">
    <property type="entry name" value="Beta-barrel_RND_2"/>
    <property type="match status" value="1"/>
</dbReference>
<name>A0ABT6RA61_9BACT</name>
<sequence>MQRIFNITLIALSTTLMVSCGSSNTSKKPVDAKKEELAKLKQDEEAINKKITSLEAEIAKLDPASVKAEKPKLVGITSLAPTPFTHYVDLQGKVDADNISYVAPRGTPGVVRAIYVKKGDAVRKGQLLLKLDDAVIKQQLANAQTQLTFAKDLYQRRKNLWDEKIGAEVDLINAKNNVDQAENQIKLLNEQLGFTNVYADMNGIMDEVNVRVGETFAGMAGNSPQLKLVNTSTLKAVVQVPEAYQANVKIGSPVRISLPEVNNKVVMGKVHVAGRLIDPDTRTFYIEVQLPSDKDLRPNQIALAQIQDYSTPNVITIPINTLQTDDKGKYVLVATQDKGKLVAKKRPITIGQTYGDKVEIKTGLQQGDQLITEGFQSLYDGQLITTS</sequence>
<dbReference type="Pfam" id="PF25893">
    <property type="entry name" value="HH_CzcB"/>
    <property type="match status" value="1"/>
</dbReference>